<dbReference type="InterPro" id="IPR050116">
    <property type="entry name" value="DNA_polymerase-Y"/>
</dbReference>
<dbReference type="Gene3D" id="3.40.1170.60">
    <property type="match status" value="1"/>
</dbReference>
<dbReference type="GO" id="GO:0003684">
    <property type="term" value="F:damaged DNA binding"/>
    <property type="evidence" value="ECO:0007669"/>
    <property type="project" value="InterPro"/>
</dbReference>
<dbReference type="InterPro" id="IPR022880">
    <property type="entry name" value="DNApol_IV"/>
</dbReference>
<dbReference type="FunFam" id="3.40.1170.60:FF:000001">
    <property type="entry name" value="DNA polymerase IV"/>
    <property type="match status" value="1"/>
</dbReference>
<evidence type="ECO:0000313" key="20">
    <source>
        <dbReference type="Proteomes" id="UP000525336"/>
    </source>
</evidence>
<name>A0A7Y3YNI4_9VIBR</name>
<evidence type="ECO:0000256" key="4">
    <source>
        <dbReference type="ARBA" id="ARBA00022457"/>
    </source>
</evidence>
<keyword evidence="4 17" id="KW-0515">Mutator protein</keyword>
<evidence type="ECO:0000259" key="18">
    <source>
        <dbReference type="PROSITE" id="PS50173"/>
    </source>
</evidence>
<keyword evidence="8 17" id="KW-0235">DNA replication</keyword>
<dbReference type="InterPro" id="IPR036775">
    <property type="entry name" value="DNA_pol_Y-fam_lit_finger_sf"/>
</dbReference>
<dbReference type="Gene3D" id="1.10.150.20">
    <property type="entry name" value="5' to 3' exonuclease, C-terminal subdomain"/>
    <property type="match status" value="1"/>
</dbReference>
<evidence type="ECO:0000256" key="6">
    <source>
        <dbReference type="ARBA" id="ARBA00022679"/>
    </source>
</evidence>
<feature type="site" description="Substrate discrimination" evidence="17">
    <location>
        <position position="21"/>
    </location>
</feature>
<reference evidence="19 20" key="1">
    <citation type="submission" date="2019-09" db="EMBL/GenBank/DDBJ databases">
        <title>Draft genome sequencing and comparative genomics of hatchery-associated Vibrios.</title>
        <authorList>
            <person name="Kehlet-Delgado H."/>
            <person name="Mueller R.S."/>
        </authorList>
    </citation>
    <scope>NUCLEOTIDE SEQUENCE [LARGE SCALE GENOMIC DNA]</scope>
    <source>
        <strain evidence="19 20">00-90-10</strain>
    </source>
</reference>
<dbReference type="AlphaFoldDB" id="A0A7Y3YNI4"/>
<accession>A0A7Y3YNI4</accession>
<evidence type="ECO:0000313" key="19">
    <source>
        <dbReference type="EMBL" id="NOH33719.1"/>
    </source>
</evidence>
<evidence type="ECO:0000256" key="11">
    <source>
        <dbReference type="ARBA" id="ARBA00022842"/>
    </source>
</evidence>
<evidence type="ECO:0000256" key="9">
    <source>
        <dbReference type="ARBA" id="ARBA00022723"/>
    </source>
</evidence>
<comment type="function">
    <text evidence="17">Poorly processive, error-prone DNA polymerase involved in untargeted mutagenesis. Copies undamaged DNA at stalled replication forks, which arise in vivo from mismatched or misaligned primer ends. These misaligned primers can be extended by PolIV. Exhibits no 3'-5' exonuclease (proofreading) activity. May be involved in translesional synthesis, in conjunction with the beta clamp from PolIII.</text>
</comment>
<evidence type="ECO:0000256" key="13">
    <source>
        <dbReference type="ARBA" id="ARBA00023125"/>
    </source>
</evidence>
<protein>
    <recommendedName>
        <fullName evidence="16 17">DNA polymerase IV</fullName>
        <shortName evidence="17">Pol IV</shortName>
        <ecNumber evidence="3 17">2.7.7.7</ecNumber>
    </recommendedName>
</protein>
<feature type="domain" description="UmuC" evidence="18">
    <location>
        <begin position="12"/>
        <end position="193"/>
    </location>
</feature>
<dbReference type="GO" id="GO:0005829">
    <property type="term" value="C:cytosol"/>
    <property type="evidence" value="ECO:0007669"/>
    <property type="project" value="TreeGrafter"/>
</dbReference>
<keyword evidence="14 17" id="KW-0234">DNA repair</keyword>
<dbReference type="InterPro" id="IPR053848">
    <property type="entry name" value="IMS_HHH_1"/>
</dbReference>
<keyword evidence="12 17" id="KW-0239">DNA-directed DNA polymerase</keyword>
<dbReference type="GO" id="GO:0006281">
    <property type="term" value="P:DNA repair"/>
    <property type="evidence" value="ECO:0007669"/>
    <property type="project" value="UniProtKB-UniRule"/>
</dbReference>
<keyword evidence="13 17" id="KW-0238">DNA-binding</keyword>
<dbReference type="Pfam" id="PF21999">
    <property type="entry name" value="IMS_HHH_1"/>
    <property type="match status" value="1"/>
</dbReference>
<dbReference type="GO" id="GO:0003887">
    <property type="term" value="F:DNA-directed DNA polymerase activity"/>
    <property type="evidence" value="ECO:0007669"/>
    <property type="project" value="UniProtKB-UniRule"/>
</dbReference>
<feature type="binding site" evidence="17">
    <location>
        <position position="111"/>
    </location>
    <ligand>
        <name>Mg(2+)</name>
        <dbReference type="ChEBI" id="CHEBI:18420"/>
    </ligand>
</feature>
<proteinExistence type="inferred from homology"/>
<keyword evidence="7 17" id="KW-0548">Nucleotidyltransferase</keyword>
<dbReference type="NCBIfam" id="NF002677">
    <property type="entry name" value="PRK02406.1"/>
    <property type="match status" value="1"/>
</dbReference>
<dbReference type="GO" id="GO:0000287">
    <property type="term" value="F:magnesium ion binding"/>
    <property type="evidence" value="ECO:0007669"/>
    <property type="project" value="UniProtKB-UniRule"/>
</dbReference>
<keyword evidence="9 17" id="KW-0479">Metal-binding</keyword>
<dbReference type="SUPFAM" id="SSF100879">
    <property type="entry name" value="Lesion bypass DNA polymerase (Y-family), little finger domain"/>
    <property type="match status" value="1"/>
</dbReference>
<evidence type="ECO:0000256" key="16">
    <source>
        <dbReference type="ARBA" id="ARBA00073079"/>
    </source>
</evidence>
<dbReference type="PANTHER" id="PTHR11076">
    <property type="entry name" value="DNA REPAIR POLYMERASE UMUC / TRANSFERASE FAMILY MEMBER"/>
    <property type="match status" value="1"/>
</dbReference>
<dbReference type="PROSITE" id="PS50173">
    <property type="entry name" value="UMUC"/>
    <property type="match status" value="1"/>
</dbReference>
<dbReference type="Gene3D" id="3.30.1490.100">
    <property type="entry name" value="DNA polymerase, Y-family, little finger domain"/>
    <property type="match status" value="1"/>
</dbReference>
<feature type="binding site" evidence="17">
    <location>
        <position position="16"/>
    </location>
    <ligand>
        <name>Mg(2+)</name>
        <dbReference type="ChEBI" id="CHEBI:18420"/>
    </ligand>
</feature>
<sequence>MCRADQEKVRKIIHVDMDCFYAAVEMRDNPAYRNRPLAVGGHEKQRGVLSTCNYEARKFGVRSAMPTAKALQLCPNLLVVPGRMSVYVEISKKIREIFSRYTSVIEPLSLDEAFLDVTDSKQCHGSATLIAESIRRDIWNELNLTASAGIAPIKFLAKVASDMNKPNGQFVIPPQDVQAVIDELPLEKIPGVGKVSIEKLHQAGLFTCKDIKESDYRDLLLKFGRQGASLWKRSHGIDEREVIVERERKSVGVERTFTQNISTYAECWQVIEDKLFPELETRLEKASPSKVIIKQGIKLKFADFQQTTIEHIHASLDREHFKELLSEILKRQQGREIRLLGLSVMLQPKDQMRQLSFF</sequence>
<comment type="similarity">
    <text evidence="2 17">Belongs to the DNA polymerase type-Y family.</text>
</comment>
<dbReference type="EC" id="2.7.7.7" evidence="3 17"/>
<evidence type="ECO:0000256" key="1">
    <source>
        <dbReference type="ARBA" id="ARBA00004496"/>
    </source>
</evidence>
<dbReference type="GO" id="GO:0009432">
    <property type="term" value="P:SOS response"/>
    <property type="evidence" value="ECO:0007669"/>
    <property type="project" value="TreeGrafter"/>
</dbReference>
<dbReference type="EMBL" id="VTXW01000007">
    <property type="protein sequence ID" value="NOH33719.1"/>
    <property type="molecule type" value="Genomic_DNA"/>
</dbReference>
<dbReference type="PANTHER" id="PTHR11076:SF33">
    <property type="entry name" value="DNA POLYMERASE KAPPA"/>
    <property type="match status" value="1"/>
</dbReference>
<evidence type="ECO:0000256" key="14">
    <source>
        <dbReference type="ARBA" id="ARBA00023204"/>
    </source>
</evidence>
<evidence type="ECO:0000256" key="7">
    <source>
        <dbReference type="ARBA" id="ARBA00022695"/>
    </source>
</evidence>
<comment type="cofactor">
    <cofactor evidence="17">
        <name>Mg(2+)</name>
        <dbReference type="ChEBI" id="CHEBI:18420"/>
    </cofactor>
    <text evidence="17">Binds 2 magnesium ions per subunit.</text>
</comment>
<dbReference type="GO" id="GO:0042276">
    <property type="term" value="P:error-prone translesion synthesis"/>
    <property type="evidence" value="ECO:0007669"/>
    <property type="project" value="TreeGrafter"/>
</dbReference>
<keyword evidence="6 17" id="KW-0808">Transferase</keyword>
<comment type="subcellular location">
    <subcellularLocation>
        <location evidence="1 17">Cytoplasm</location>
    </subcellularLocation>
</comment>
<feature type="active site" evidence="17">
    <location>
        <position position="112"/>
    </location>
</feature>
<evidence type="ECO:0000256" key="12">
    <source>
        <dbReference type="ARBA" id="ARBA00022932"/>
    </source>
</evidence>
<dbReference type="FunFam" id="3.30.1490.100:FF:000002">
    <property type="entry name" value="DNA polymerase IV"/>
    <property type="match status" value="1"/>
</dbReference>
<dbReference type="InterPro" id="IPR001126">
    <property type="entry name" value="UmuC"/>
</dbReference>
<organism evidence="19 20">
    <name type="scientific">Vibrio chagasii</name>
    <dbReference type="NCBI Taxonomy" id="170679"/>
    <lineage>
        <taxon>Bacteria</taxon>
        <taxon>Pseudomonadati</taxon>
        <taxon>Pseudomonadota</taxon>
        <taxon>Gammaproteobacteria</taxon>
        <taxon>Vibrionales</taxon>
        <taxon>Vibrionaceae</taxon>
        <taxon>Vibrio</taxon>
    </lineage>
</organism>
<dbReference type="Proteomes" id="UP000525336">
    <property type="component" value="Unassembled WGS sequence"/>
</dbReference>
<comment type="catalytic activity">
    <reaction evidence="15 17">
        <text>DNA(n) + a 2'-deoxyribonucleoside 5'-triphosphate = DNA(n+1) + diphosphate</text>
        <dbReference type="Rhea" id="RHEA:22508"/>
        <dbReference type="Rhea" id="RHEA-COMP:17339"/>
        <dbReference type="Rhea" id="RHEA-COMP:17340"/>
        <dbReference type="ChEBI" id="CHEBI:33019"/>
        <dbReference type="ChEBI" id="CHEBI:61560"/>
        <dbReference type="ChEBI" id="CHEBI:173112"/>
        <dbReference type="EC" id="2.7.7.7"/>
    </reaction>
</comment>
<keyword evidence="10 17" id="KW-0227">DNA damage</keyword>
<dbReference type="RefSeq" id="WP_171367712.1">
    <property type="nucleotide sequence ID" value="NZ_VTXW01000007.1"/>
</dbReference>
<gene>
    <name evidence="17 19" type="primary">dinB</name>
    <name evidence="19" type="ORF">F0245_10130</name>
</gene>
<evidence type="ECO:0000256" key="5">
    <source>
        <dbReference type="ARBA" id="ARBA00022490"/>
    </source>
</evidence>
<dbReference type="InterPro" id="IPR017961">
    <property type="entry name" value="DNA_pol_Y-fam_little_finger"/>
</dbReference>
<comment type="subunit">
    <text evidence="17">Monomer.</text>
</comment>
<comment type="caution">
    <text evidence="19">The sequence shown here is derived from an EMBL/GenBank/DDBJ whole genome shotgun (WGS) entry which is preliminary data.</text>
</comment>
<dbReference type="HAMAP" id="MF_01113">
    <property type="entry name" value="DNApol_IV"/>
    <property type="match status" value="1"/>
</dbReference>
<dbReference type="Pfam" id="PF00817">
    <property type="entry name" value="IMS"/>
    <property type="match status" value="1"/>
</dbReference>
<evidence type="ECO:0000256" key="8">
    <source>
        <dbReference type="ARBA" id="ARBA00022705"/>
    </source>
</evidence>
<dbReference type="GO" id="GO:0006261">
    <property type="term" value="P:DNA-templated DNA replication"/>
    <property type="evidence" value="ECO:0007669"/>
    <property type="project" value="UniProtKB-UniRule"/>
</dbReference>
<evidence type="ECO:0000256" key="15">
    <source>
        <dbReference type="ARBA" id="ARBA00049244"/>
    </source>
</evidence>
<dbReference type="FunFam" id="1.10.150.20:FF:000019">
    <property type="entry name" value="DNA polymerase IV"/>
    <property type="match status" value="1"/>
</dbReference>
<keyword evidence="11 17" id="KW-0460">Magnesium</keyword>
<evidence type="ECO:0000256" key="10">
    <source>
        <dbReference type="ARBA" id="ARBA00022763"/>
    </source>
</evidence>
<dbReference type="InterPro" id="IPR043502">
    <property type="entry name" value="DNA/RNA_pol_sf"/>
</dbReference>
<dbReference type="InterPro" id="IPR043128">
    <property type="entry name" value="Rev_trsase/Diguanyl_cyclase"/>
</dbReference>
<evidence type="ECO:0000256" key="17">
    <source>
        <dbReference type="HAMAP-Rule" id="MF_01113"/>
    </source>
</evidence>
<keyword evidence="5 17" id="KW-0963">Cytoplasm</keyword>
<dbReference type="FunFam" id="3.30.70.270:FF:000002">
    <property type="entry name" value="DNA polymerase IV"/>
    <property type="match status" value="1"/>
</dbReference>
<evidence type="ECO:0000256" key="3">
    <source>
        <dbReference type="ARBA" id="ARBA00012417"/>
    </source>
</evidence>
<dbReference type="CDD" id="cd03586">
    <property type="entry name" value="PolY_Pol_IV_kappa"/>
    <property type="match status" value="1"/>
</dbReference>
<dbReference type="SUPFAM" id="SSF56672">
    <property type="entry name" value="DNA/RNA polymerases"/>
    <property type="match status" value="1"/>
</dbReference>
<dbReference type="Gene3D" id="3.30.70.270">
    <property type="match status" value="1"/>
</dbReference>
<dbReference type="Pfam" id="PF11799">
    <property type="entry name" value="IMS_C"/>
    <property type="match status" value="1"/>
</dbReference>
<evidence type="ECO:0000256" key="2">
    <source>
        <dbReference type="ARBA" id="ARBA00010945"/>
    </source>
</evidence>